<comment type="caution">
    <text evidence="7">The sequence shown here is derived from an EMBL/GenBank/DDBJ whole genome shotgun (WGS) entry which is preliminary data.</text>
</comment>
<evidence type="ECO:0000313" key="8">
    <source>
        <dbReference type="Proteomes" id="UP000663828"/>
    </source>
</evidence>
<name>A0A814BQD0_ADIRI</name>
<accession>A0A814BQD0</accession>
<organism evidence="7 9">
    <name type="scientific">Adineta ricciae</name>
    <name type="common">Rotifer</name>
    <dbReference type="NCBI Taxonomy" id="249248"/>
    <lineage>
        <taxon>Eukaryota</taxon>
        <taxon>Metazoa</taxon>
        <taxon>Spiralia</taxon>
        <taxon>Gnathifera</taxon>
        <taxon>Rotifera</taxon>
        <taxon>Eurotatoria</taxon>
        <taxon>Bdelloidea</taxon>
        <taxon>Adinetida</taxon>
        <taxon>Adinetidae</taxon>
        <taxon>Adineta</taxon>
    </lineage>
</organism>
<dbReference type="EMBL" id="CAJNOJ010000041">
    <property type="protein sequence ID" value="CAF0930983.1"/>
    <property type="molecule type" value="Genomic_DNA"/>
</dbReference>
<sequence>MCPVESVRQTTCSSRRTSNGKVSLKMIEKRLSHLRQQLRNLTKRQIPHTISNLLAEQDSDDHDEHQRQYKQRLHQLLRLYDKQVKSLNHWHNYRSDIIDHMYRYEIQLSKETFQTQKLDCKLKLLATWHDQRRFLDFKYQNISIHSYNFPDHDPRLRNQSTDGNDGLPLDGHISNESTQRSTYNLRRAIGSDCSSETSSLTSTSLKDLSIFSRSNSLLPPFGGIELQRCLSTTVIEQDIQDIQRNLFHTERHLFTHQVDEPTRRSSSIDVRIEDGRLWYQNAWFARNAHIFLVFDGLEIVPALVLSIGRNDLLVRRLGANVKHRISLSLLHDGHVTIRKRNCNT</sequence>
<evidence type="ECO:0000313" key="7">
    <source>
        <dbReference type="EMBL" id="CAF0930983.1"/>
    </source>
</evidence>
<keyword evidence="5" id="KW-0539">Nucleus</keyword>
<evidence type="ECO:0000256" key="3">
    <source>
        <dbReference type="ARBA" id="ARBA00023015"/>
    </source>
</evidence>
<comment type="subcellular location">
    <subcellularLocation>
        <location evidence="1">Nucleus</location>
    </subcellularLocation>
</comment>
<dbReference type="OrthoDB" id="70376at2759"/>
<proteinExistence type="predicted"/>
<evidence type="ECO:0000313" key="9">
    <source>
        <dbReference type="Proteomes" id="UP000663852"/>
    </source>
</evidence>
<evidence type="ECO:0000256" key="4">
    <source>
        <dbReference type="ARBA" id="ARBA00023163"/>
    </source>
</evidence>
<dbReference type="EMBL" id="CAJNOR010000001">
    <property type="protein sequence ID" value="CAF0743282.1"/>
    <property type="molecule type" value="Genomic_DNA"/>
</dbReference>
<evidence type="ECO:0000256" key="1">
    <source>
        <dbReference type="ARBA" id="ARBA00004123"/>
    </source>
</evidence>
<protein>
    <submittedName>
        <fullName evidence="7">Uncharacterized protein</fullName>
    </submittedName>
</protein>
<dbReference type="AlphaFoldDB" id="A0A814BQD0"/>
<keyword evidence="3" id="KW-0805">Transcription regulation</keyword>
<keyword evidence="2" id="KW-0678">Repressor</keyword>
<evidence type="ECO:0000313" key="6">
    <source>
        <dbReference type="EMBL" id="CAF0743282.1"/>
    </source>
</evidence>
<evidence type="ECO:0000256" key="5">
    <source>
        <dbReference type="ARBA" id="ARBA00023242"/>
    </source>
</evidence>
<dbReference type="InterPro" id="IPR013907">
    <property type="entry name" value="Sds3"/>
</dbReference>
<dbReference type="GO" id="GO:0005654">
    <property type="term" value="C:nucleoplasm"/>
    <property type="evidence" value="ECO:0007669"/>
    <property type="project" value="UniProtKB-ARBA"/>
</dbReference>
<dbReference type="GO" id="GO:0010468">
    <property type="term" value="P:regulation of gene expression"/>
    <property type="evidence" value="ECO:0007669"/>
    <property type="project" value="UniProtKB-ARBA"/>
</dbReference>
<keyword evidence="8" id="KW-1185">Reference proteome</keyword>
<dbReference type="Pfam" id="PF08598">
    <property type="entry name" value="Sds3"/>
    <property type="match status" value="1"/>
</dbReference>
<dbReference type="Proteomes" id="UP000663852">
    <property type="component" value="Unassembled WGS sequence"/>
</dbReference>
<evidence type="ECO:0000256" key="2">
    <source>
        <dbReference type="ARBA" id="ARBA00022491"/>
    </source>
</evidence>
<dbReference type="Proteomes" id="UP000663828">
    <property type="component" value="Unassembled WGS sequence"/>
</dbReference>
<reference evidence="7" key="1">
    <citation type="submission" date="2021-02" db="EMBL/GenBank/DDBJ databases">
        <authorList>
            <person name="Nowell W R."/>
        </authorList>
    </citation>
    <scope>NUCLEOTIDE SEQUENCE</scope>
</reference>
<gene>
    <name evidence="7" type="ORF">EDS130_LOCUS11290</name>
    <name evidence="6" type="ORF">XAT740_LOCUS25</name>
</gene>
<keyword evidence="4" id="KW-0804">Transcription</keyword>